<accession>A0A4Z0YJM3</accession>
<reference evidence="1 2" key="1">
    <citation type="submission" date="2019-03" db="EMBL/GenBank/DDBJ databases">
        <title>Draft genome sequence of Xylaria hypoxylon DSM 108379, a ubiquitous saprotrophic-parasitic fungi on hardwood.</title>
        <authorList>
            <person name="Buettner E."/>
            <person name="Leonhardt S."/>
            <person name="Gebauer A.M."/>
            <person name="Liers C."/>
            <person name="Hofrichter M."/>
            <person name="Kellner H."/>
        </authorList>
    </citation>
    <scope>NUCLEOTIDE SEQUENCE [LARGE SCALE GENOMIC DNA]</scope>
    <source>
        <strain evidence="1 2">DSM 108379</strain>
    </source>
</reference>
<proteinExistence type="predicted"/>
<evidence type="ECO:0000313" key="1">
    <source>
        <dbReference type="EMBL" id="TGJ78883.1"/>
    </source>
</evidence>
<evidence type="ECO:0000313" key="2">
    <source>
        <dbReference type="Proteomes" id="UP000297716"/>
    </source>
</evidence>
<name>A0A4Z0YJM3_9PEZI</name>
<dbReference type="AlphaFoldDB" id="A0A4Z0YJM3"/>
<dbReference type="Proteomes" id="UP000297716">
    <property type="component" value="Unassembled WGS sequence"/>
</dbReference>
<protein>
    <submittedName>
        <fullName evidence="1">Uncharacterized protein</fullName>
    </submittedName>
</protein>
<comment type="caution">
    <text evidence="1">The sequence shown here is derived from an EMBL/GenBank/DDBJ whole genome shotgun (WGS) entry which is preliminary data.</text>
</comment>
<keyword evidence="2" id="KW-1185">Reference proteome</keyword>
<organism evidence="1 2">
    <name type="scientific">Xylaria hypoxylon</name>
    <dbReference type="NCBI Taxonomy" id="37992"/>
    <lineage>
        <taxon>Eukaryota</taxon>
        <taxon>Fungi</taxon>
        <taxon>Dikarya</taxon>
        <taxon>Ascomycota</taxon>
        <taxon>Pezizomycotina</taxon>
        <taxon>Sordariomycetes</taxon>
        <taxon>Xylariomycetidae</taxon>
        <taxon>Xylariales</taxon>
        <taxon>Xylariaceae</taxon>
        <taxon>Xylaria</taxon>
    </lineage>
</organism>
<dbReference type="EMBL" id="SKBN01000337">
    <property type="protein sequence ID" value="TGJ78883.1"/>
    <property type="molecule type" value="Genomic_DNA"/>
</dbReference>
<gene>
    <name evidence="1" type="ORF">E0Z10_g9886</name>
</gene>
<sequence length="148" mass="16531">MSVGTITILPHGLSLASRFEGKGREAKPRFPFEAARAVPEGSTSAAMELGAYMIPNWQATSASRREGRWSRVLIGQFARASATLRDSEIQRFRDSEIQRFPDRDNFKSLAPEPAKQTREKPLPLFLSLHFFPNGENAGGVWRERLADG</sequence>